<protein>
    <submittedName>
        <fullName evidence="2">Uncharacterized protein</fullName>
    </submittedName>
</protein>
<accession>A0ABR3EJ93</accession>
<organism evidence="2 3">
    <name type="scientific">Marasmius crinis-equi</name>
    <dbReference type="NCBI Taxonomy" id="585013"/>
    <lineage>
        <taxon>Eukaryota</taxon>
        <taxon>Fungi</taxon>
        <taxon>Dikarya</taxon>
        <taxon>Basidiomycota</taxon>
        <taxon>Agaricomycotina</taxon>
        <taxon>Agaricomycetes</taxon>
        <taxon>Agaricomycetidae</taxon>
        <taxon>Agaricales</taxon>
        <taxon>Marasmiineae</taxon>
        <taxon>Marasmiaceae</taxon>
        <taxon>Marasmius</taxon>
    </lineage>
</organism>
<dbReference type="EMBL" id="JBAHYK010004171">
    <property type="protein sequence ID" value="KAL0562954.1"/>
    <property type="molecule type" value="Genomic_DNA"/>
</dbReference>
<feature type="region of interest" description="Disordered" evidence="1">
    <location>
        <begin position="1"/>
        <end position="44"/>
    </location>
</feature>
<comment type="caution">
    <text evidence="2">The sequence shown here is derived from an EMBL/GenBank/DDBJ whole genome shotgun (WGS) entry which is preliminary data.</text>
</comment>
<evidence type="ECO:0000313" key="2">
    <source>
        <dbReference type="EMBL" id="KAL0562954.1"/>
    </source>
</evidence>
<sequence>MEGGEEQSGEGSNNKDDDDKDEDDNDEPDVSAVTSKPYLPGPLSEELGNEAVEVYQECMDELEAIALSANKPLQSILSHVNAVKPPGVHPPNPWNAFASWYNVEGKYEKPKNWTIQQWNAFMAKKYHEEVVEAIGEEGAKDPNAVREAMEVYLDWYKQCLNKHLDKVKSNPKKLSRYLNKMIKLALHYTKQLWMDHDILVWGAAHPTKHNNTSVGQGVMWSGSPLFARVKERSETQVL</sequence>
<evidence type="ECO:0000313" key="3">
    <source>
        <dbReference type="Proteomes" id="UP001465976"/>
    </source>
</evidence>
<proteinExistence type="predicted"/>
<evidence type="ECO:0000256" key="1">
    <source>
        <dbReference type="SAM" id="MobiDB-lite"/>
    </source>
</evidence>
<gene>
    <name evidence="2" type="ORF">V5O48_019123</name>
</gene>
<name>A0ABR3EJ93_9AGAR</name>
<keyword evidence="3" id="KW-1185">Reference proteome</keyword>
<dbReference type="Proteomes" id="UP001465976">
    <property type="component" value="Unassembled WGS sequence"/>
</dbReference>
<feature type="compositionally biased region" description="Acidic residues" evidence="1">
    <location>
        <begin position="16"/>
        <end position="29"/>
    </location>
</feature>
<reference evidence="2 3" key="1">
    <citation type="submission" date="2024-02" db="EMBL/GenBank/DDBJ databases">
        <title>A draft genome for the cacao thread blight pathogen Marasmius crinis-equi.</title>
        <authorList>
            <person name="Cohen S.P."/>
            <person name="Baruah I.K."/>
            <person name="Amoako-Attah I."/>
            <person name="Bukari Y."/>
            <person name="Meinhardt L.W."/>
            <person name="Bailey B.A."/>
        </authorList>
    </citation>
    <scope>NUCLEOTIDE SEQUENCE [LARGE SCALE GENOMIC DNA]</scope>
    <source>
        <strain evidence="2 3">GH-76</strain>
    </source>
</reference>